<dbReference type="EMBL" id="GL732775">
    <property type="protein sequence ID" value="EFX64939.1"/>
    <property type="molecule type" value="Genomic_DNA"/>
</dbReference>
<accession>E9HTJ5</accession>
<name>E9HTJ5_DAPPU</name>
<protein>
    <submittedName>
        <fullName evidence="2">Uncharacterized protein</fullName>
    </submittedName>
</protein>
<evidence type="ECO:0000313" key="2">
    <source>
        <dbReference type="EMBL" id="EFX64939.1"/>
    </source>
</evidence>
<organism evidence="2 3">
    <name type="scientific">Daphnia pulex</name>
    <name type="common">Water flea</name>
    <dbReference type="NCBI Taxonomy" id="6669"/>
    <lineage>
        <taxon>Eukaryota</taxon>
        <taxon>Metazoa</taxon>
        <taxon>Ecdysozoa</taxon>
        <taxon>Arthropoda</taxon>
        <taxon>Crustacea</taxon>
        <taxon>Branchiopoda</taxon>
        <taxon>Diplostraca</taxon>
        <taxon>Cladocera</taxon>
        <taxon>Anomopoda</taxon>
        <taxon>Daphniidae</taxon>
        <taxon>Daphnia</taxon>
    </lineage>
</organism>
<dbReference type="KEGG" id="dpx:DAPPUDRAFT_265495"/>
<feature type="compositionally biased region" description="Basic and acidic residues" evidence="1">
    <location>
        <begin position="391"/>
        <end position="400"/>
    </location>
</feature>
<feature type="region of interest" description="Disordered" evidence="1">
    <location>
        <begin position="383"/>
        <end position="499"/>
    </location>
</feature>
<feature type="region of interest" description="Disordered" evidence="1">
    <location>
        <begin position="284"/>
        <end position="305"/>
    </location>
</feature>
<dbReference type="HOGENOM" id="CLU_040842_0_0_1"/>
<dbReference type="AlphaFoldDB" id="E9HTJ5"/>
<sequence length="540" mass="59542">MDDNNGIASPSASENEDQNYIDFLTLAFEMESEKDILNCMDGNIINDCLAQVRRAPLLICSLCFGVFLENPAFQNHTLRCSVTPRETNYTKRTCNDKQKLHNATKLVEDDLNGDIIDGKRQGWKLLEVLFPIEFYELTGATPPLALKKEKPKSKWDIAKAEKFEREALALLTTEQRAKFDEDEALIRRDKETQNALRQEVRAAKKRKRDAVEEGKIRLVEKESKDKREAYERSKRRRVNPPAGQGNSVAPVTVPFVTPIGDPVLPGDSIHNLWTAITTGTFPIPGTASDPVAKTPRRQPAAGRRKAEASKEVQAQILNPPVLLSPINSKPTKGKAIAWPKPVAKDAPAAKSTPAKELKLILKRFDDENLGVTLVILPKARRKSAINPTSKELVEAAEKQAARRNSLRSAKDSEPGKGNTPGTEPVNLKGKSKGLFDTDSAEEELLKETPIPTKAPNQAPTPAEEQNAAATTELPGPISRRSRRLVNSSSESEPELIVTAEEEEEEALKNAALSSIKQDKAVDTLEEAAKKLDLASEPMTH</sequence>
<dbReference type="InParanoid" id="E9HTJ5"/>
<proteinExistence type="predicted"/>
<keyword evidence="3" id="KW-1185">Reference proteome</keyword>
<reference evidence="2 3" key="1">
    <citation type="journal article" date="2011" name="Science">
        <title>The ecoresponsive genome of Daphnia pulex.</title>
        <authorList>
            <person name="Colbourne J.K."/>
            <person name="Pfrender M.E."/>
            <person name="Gilbert D."/>
            <person name="Thomas W.K."/>
            <person name="Tucker A."/>
            <person name="Oakley T.H."/>
            <person name="Tokishita S."/>
            <person name="Aerts A."/>
            <person name="Arnold G.J."/>
            <person name="Basu M.K."/>
            <person name="Bauer D.J."/>
            <person name="Caceres C.E."/>
            <person name="Carmel L."/>
            <person name="Casola C."/>
            <person name="Choi J.H."/>
            <person name="Detter J.C."/>
            <person name="Dong Q."/>
            <person name="Dusheyko S."/>
            <person name="Eads B.D."/>
            <person name="Frohlich T."/>
            <person name="Geiler-Samerotte K.A."/>
            <person name="Gerlach D."/>
            <person name="Hatcher P."/>
            <person name="Jogdeo S."/>
            <person name="Krijgsveld J."/>
            <person name="Kriventseva E.V."/>
            <person name="Kultz D."/>
            <person name="Laforsch C."/>
            <person name="Lindquist E."/>
            <person name="Lopez J."/>
            <person name="Manak J.R."/>
            <person name="Muller J."/>
            <person name="Pangilinan J."/>
            <person name="Patwardhan R.P."/>
            <person name="Pitluck S."/>
            <person name="Pritham E.J."/>
            <person name="Rechtsteiner A."/>
            <person name="Rho M."/>
            <person name="Rogozin I.B."/>
            <person name="Sakarya O."/>
            <person name="Salamov A."/>
            <person name="Schaack S."/>
            <person name="Shapiro H."/>
            <person name="Shiga Y."/>
            <person name="Skalitzky C."/>
            <person name="Smith Z."/>
            <person name="Souvorov A."/>
            <person name="Sung W."/>
            <person name="Tang Z."/>
            <person name="Tsuchiya D."/>
            <person name="Tu H."/>
            <person name="Vos H."/>
            <person name="Wang M."/>
            <person name="Wolf Y.I."/>
            <person name="Yamagata H."/>
            <person name="Yamada T."/>
            <person name="Ye Y."/>
            <person name="Shaw J.R."/>
            <person name="Andrews J."/>
            <person name="Crease T.J."/>
            <person name="Tang H."/>
            <person name="Lucas S.M."/>
            <person name="Robertson H.M."/>
            <person name="Bork P."/>
            <person name="Koonin E.V."/>
            <person name="Zdobnov E.M."/>
            <person name="Grigoriev I.V."/>
            <person name="Lynch M."/>
            <person name="Boore J.L."/>
        </authorList>
    </citation>
    <scope>NUCLEOTIDE SEQUENCE [LARGE SCALE GENOMIC DNA]</scope>
</reference>
<gene>
    <name evidence="2" type="ORF">DAPPUDRAFT_265495</name>
</gene>
<evidence type="ECO:0000313" key="3">
    <source>
        <dbReference type="Proteomes" id="UP000000305"/>
    </source>
</evidence>
<dbReference type="Proteomes" id="UP000000305">
    <property type="component" value="Unassembled WGS sequence"/>
</dbReference>
<dbReference type="PhylomeDB" id="E9HTJ5"/>
<feature type="region of interest" description="Disordered" evidence="1">
    <location>
        <begin position="224"/>
        <end position="246"/>
    </location>
</feature>
<evidence type="ECO:0000256" key="1">
    <source>
        <dbReference type="SAM" id="MobiDB-lite"/>
    </source>
</evidence>